<dbReference type="InterPro" id="IPR051450">
    <property type="entry name" value="Gfo/Idh/MocA_Oxidoreductases"/>
</dbReference>
<sequence>MKALIIGFGSIGKKHFLALNELGFLVDIVSKSYKFSIYEGKNFTLFKDLNEVNLKEYDLFIIANITTDHFKTLEILDKNIKEKTILVEKPLFEKDINFFPSKNNKIYIAYLLRFNPLIKDLKNLIDINEIYFAKFVCNSYLPNWRKIDYRQNYSAKKELGGGVMLDLSHEIDLAFYFFKDLNLEFGQNLKISELEINSDDFTFLALNSKKAKIHIELDYFSKLNQRKILFHSKEKTIETDLIHNKLNIYDKFNNIKSKTYESNTFKTLQNMYKAILKDDENLCTLEEARKILKLCDEARNG</sequence>
<reference evidence="1" key="1">
    <citation type="submission" date="2024-05" db="EMBL/GenBank/DDBJ databases">
        <title>Campylobacter coli isolated from environmental waters in Slovenia.</title>
        <authorList>
            <person name="Zautner A.E."/>
            <person name="Bunk B."/>
            <person name="Riedel T."/>
            <person name="Sproeer C."/>
        </authorList>
    </citation>
    <scope>NUCLEOTIDE SEQUENCE</scope>
    <source>
        <strain evidence="1">CCS1377</strain>
    </source>
</reference>
<name>A0AAU7E862_9BACT</name>
<dbReference type="Gene3D" id="3.40.50.720">
    <property type="entry name" value="NAD(P)-binding Rossmann-like Domain"/>
    <property type="match status" value="1"/>
</dbReference>
<organism evidence="1">
    <name type="scientific">Campylobacter sp. CCS1377</name>
    <dbReference type="NCBI Taxonomy" id="3158229"/>
    <lineage>
        <taxon>Bacteria</taxon>
        <taxon>Pseudomonadati</taxon>
        <taxon>Campylobacterota</taxon>
        <taxon>Epsilonproteobacteria</taxon>
        <taxon>Campylobacterales</taxon>
        <taxon>Campylobacteraceae</taxon>
        <taxon>Campylobacter</taxon>
    </lineage>
</organism>
<dbReference type="PANTHER" id="PTHR43377">
    <property type="entry name" value="BILIVERDIN REDUCTASE A"/>
    <property type="match status" value="1"/>
</dbReference>
<dbReference type="InterPro" id="IPR036291">
    <property type="entry name" value="NAD(P)-bd_dom_sf"/>
</dbReference>
<dbReference type="Gene3D" id="3.30.360.10">
    <property type="entry name" value="Dihydrodipicolinate Reductase, domain 2"/>
    <property type="match status" value="1"/>
</dbReference>
<dbReference type="RefSeq" id="WP_348518856.1">
    <property type="nucleotide sequence ID" value="NZ_CP155620.1"/>
</dbReference>
<dbReference type="EMBL" id="CP155620">
    <property type="protein sequence ID" value="XBJ29681.1"/>
    <property type="molecule type" value="Genomic_DNA"/>
</dbReference>
<dbReference type="PANTHER" id="PTHR43377:SF1">
    <property type="entry name" value="BILIVERDIN REDUCTASE A"/>
    <property type="match status" value="1"/>
</dbReference>
<evidence type="ECO:0000313" key="1">
    <source>
        <dbReference type="EMBL" id="XBJ29681.1"/>
    </source>
</evidence>
<dbReference type="SUPFAM" id="SSF51735">
    <property type="entry name" value="NAD(P)-binding Rossmann-fold domains"/>
    <property type="match status" value="1"/>
</dbReference>
<gene>
    <name evidence="1" type="ORF">AAH949_02265</name>
</gene>
<protein>
    <submittedName>
        <fullName evidence="1">Gfo/Idh/MocA family oxidoreductase</fullName>
    </submittedName>
</protein>
<accession>A0AAU7E862</accession>
<dbReference type="SUPFAM" id="SSF55347">
    <property type="entry name" value="Glyceraldehyde-3-phosphate dehydrogenase-like, C-terminal domain"/>
    <property type="match status" value="1"/>
</dbReference>
<proteinExistence type="predicted"/>
<dbReference type="AlphaFoldDB" id="A0AAU7E862"/>